<proteinExistence type="predicted"/>
<accession>A0A0C9VP95</accession>
<sequence>MDLADPYPSSHHTIDIDLDHLSTKLDDLDPVSTTDVPVVTLSNKTQGLAILTYQKYHTLSQGGSFSSTSTSTSLSSSSSDSVYLCLQQIEENNIKWQAKVRATYVRPHSLCLTTIVEEDNDKRTLPAFITKLGLRRRYILDTTNIPRFHRLQRLRKQIIKKKKPVQHTRPRRGYPPPSFRSTSWGARGLVKLIIKWNRLRAEELYVRARESRVWIVKKVGQPMTLAERDACLWNVKETARMKELWAEICGQIDMLVDDEEELENIDYFRFAEMSRALREVS</sequence>
<name>A0A0C9VP95_SPHS4</name>
<dbReference type="EMBL" id="KN837148">
    <property type="protein sequence ID" value="KIJ39925.1"/>
    <property type="molecule type" value="Genomic_DNA"/>
</dbReference>
<reference evidence="1 2" key="1">
    <citation type="submission" date="2014-06" db="EMBL/GenBank/DDBJ databases">
        <title>Evolutionary Origins and Diversification of the Mycorrhizal Mutualists.</title>
        <authorList>
            <consortium name="DOE Joint Genome Institute"/>
            <consortium name="Mycorrhizal Genomics Consortium"/>
            <person name="Kohler A."/>
            <person name="Kuo A."/>
            <person name="Nagy L.G."/>
            <person name="Floudas D."/>
            <person name="Copeland A."/>
            <person name="Barry K.W."/>
            <person name="Cichocki N."/>
            <person name="Veneault-Fourrey C."/>
            <person name="LaButti K."/>
            <person name="Lindquist E.A."/>
            <person name="Lipzen A."/>
            <person name="Lundell T."/>
            <person name="Morin E."/>
            <person name="Murat C."/>
            <person name="Riley R."/>
            <person name="Ohm R."/>
            <person name="Sun H."/>
            <person name="Tunlid A."/>
            <person name="Henrissat B."/>
            <person name="Grigoriev I.V."/>
            <person name="Hibbett D.S."/>
            <person name="Martin F."/>
        </authorList>
    </citation>
    <scope>NUCLEOTIDE SEQUENCE [LARGE SCALE GENOMIC DNA]</scope>
    <source>
        <strain evidence="1 2">SS14</strain>
    </source>
</reference>
<evidence type="ECO:0000313" key="1">
    <source>
        <dbReference type="EMBL" id="KIJ39925.1"/>
    </source>
</evidence>
<dbReference type="HOGENOM" id="CLU_991030_0_0_1"/>
<evidence type="ECO:0000313" key="2">
    <source>
        <dbReference type="Proteomes" id="UP000054279"/>
    </source>
</evidence>
<gene>
    <name evidence="1" type="ORF">M422DRAFT_780931</name>
</gene>
<keyword evidence="2" id="KW-1185">Reference proteome</keyword>
<protein>
    <submittedName>
        <fullName evidence="1">Uncharacterized protein</fullName>
    </submittedName>
</protein>
<dbReference type="Proteomes" id="UP000054279">
    <property type="component" value="Unassembled WGS sequence"/>
</dbReference>
<dbReference type="AlphaFoldDB" id="A0A0C9VP95"/>
<organism evidence="1 2">
    <name type="scientific">Sphaerobolus stellatus (strain SS14)</name>
    <dbReference type="NCBI Taxonomy" id="990650"/>
    <lineage>
        <taxon>Eukaryota</taxon>
        <taxon>Fungi</taxon>
        <taxon>Dikarya</taxon>
        <taxon>Basidiomycota</taxon>
        <taxon>Agaricomycotina</taxon>
        <taxon>Agaricomycetes</taxon>
        <taxon>Phallomycetidae</taxon>
        <taxon>Geastrales</taxon>
        <taxon>Sphaerobolaceae</taxon>
        <taxon>Sphaerobolus</taxon>
    </lineage>
</organism>